<accession>A0A1R3H5H7</accession>
<feature type="domain" description="F-box" evidence="1">
    <location>
        <begin position="25"/>
        <end position="59"/>
    </location>
</feature>
<dbReference type="PANTHER" id="PTHR31900:SF34">
    <property type="entry name" value="EMB|CAB62440.1-RELATED"/>
    <property type="match status" value="1"/>
</dbReference>
<name>A0A1R3H5H7_COCAP</name>
<dbReference type="InterPro" id="IPR032675">
    <property type="entry name" value="LRR_dom_sf"/>
</dbReference>
<dbReference type="Proteomes" id="UP000188268">
    <property type="component" value="Unassembled WGS sequence"/>
</dbReference>
<dbReference type="OrthoDB" id="1939276at2759"/>
<gene>
    <name evidence="4" type="ORF">CCACVL1_21468</name>
</gene>
<proteinExistence type="predicted"/>
<evidence type="ECO:0000259" key="1">
    <source>
        <dbReference type="Pfam" id="PF00646"/>
    </source>
</evidence>
<dbReference type="Gene3D" id="3.80.10.10">
    <property type="entry name" value="Ribonuclease Inhibitor"/>
    <property type="match status" value="1"/>
</dbReference>
<reference evidence="4 5" key="1">
    <citation type="submission" date="2013-09" db="EMBL/GenBank/DDBJ databases">
        <title>Corchorus capsularis genome sequencing.</title>
        <authorList>
            <person name="Alam M."/>
            <person name="Haque M.S."/>
            <person name="Islam M.S."/>
            <person name="Emdad E.M."/>
            <person name="Islam M.M."/>
            <person name="Ahmed B."/>
            <person name="Halim A."/>
            <person name="Hossen Q.M.M."/>
            <person name="Hossain M.Z."/>
            <person name="Ahmed R."/>
            <person name="Khan M.M."/>
            <person name="Islam R."/>
            <person name="Rashid M.M."/>
            <person name="Khan S.A."/>
            <person name="Rahman M.S."/>
            <person name="Alam M."/>
        </authorList>
    </citation>
    <scope>NUCLEOTIDE SEQUENCE [LARGE SCALE GENOMIC DNA]</scope>
    <source>
        <strain evidence="5">cv. CVL-1</strain>
        <tissue evidence="4">Whole seedling</tissue>
    </source>
</reference>
<dbReference type="AlphaFoldDB" id="A0A1R3H5H7"/>
<dbReference type="InterPro" id="IPR050232">
    <property type="entry name" value="FBL13/AtMIF1-like"/>
</dbReference>
<evidence type="ECO:0000313" key="4">
    <source>
        <dbReference type="EMBL" id="OMO65618.1"/>
    </source>
</evidence>
<dbReference type="InterPro" id="IPR036047">
    <property type="entry name" value="F-box-like_dom_sf"/>
</dbReference>
<evidence type="ECO:0000259" key="3">
    <source>
        <dbReference type="Pfam" id="PF24758"/>
    </source>
</evidence>
<dbReference type="OMA" id="EEYCWSS"/>
<dbReference type="CDD" id="cd22160">
    <property type="entry name" value="F-box_AtFBL13-like"/>
    <property type="match status" value="1"/>
</dbReference>
<dbReference type="SUPFAM" id="SSF81383">
    <property type="entry name" value="F-box domain"/>
    <property type="match status" value="1"/>
</dbReference>
<dbReference type="Pfam" id="PF00646">
    <property type="entry name" value="F-box"/>
    <property type="match status" value="1"/>
</dbReference>
<dbReference type="InterPro" id="IPR006566">
    <property type="entry name" value="FBD"/>
</dbReference>
<dbReference type="Pfam" id="PF08387">
    <property type="entry name" value="FBD"/>
    <property type="match status" value="1"/>
</dbReference>
<protein>
    <submittedName>
        <fullName evidence="4">Uncharacterized protein</fullName>
    </submittedName>
</protein>
<organism evidence="4 5">
    <name type="scientific">Corchorus capsularis</name>
    <name type="common">Jute</name>
    <dbReference type="NCBI Taxonomy" id="210143"/>
    <lineage>
        <taxon>Eukaryota</taxon>
        <taxon>Viridiplantae</taxon>
        <taxon>Streptophyta</taxon>
        <taxon>Embryophyta</taxon>
        <taxon>Tracheophyta</taxon>
        <taxon>Spermatophyta</taxon>
        <taxon>Magnoliopsida</taxon>
        <taxon>eudicotyledons</taxon>
        <taxon>Gunneridae</taxon>
        <taxon>Pentapetalae</taxon>
        <taxon>rosids</taxon>
        <taxon>malvids</taxon>
        <taxon>Malvales</taxon>
        <taxon>Malvaceae</taxon>
        <taxon>Grewioideae</taxon>
        <taxon>Apeibeae</taxon>
        <taxon>Corchorus</taxon>
    </lineage>
</organism>
<dbReference type="Pfam" id="PF24758">
    <property type="entry name" value="LRR_At5g56370"/>
    <property type="match status" value="1"/>
</dbReference>
<evidence type="ECO:0000259" key="2">
    <source>
        <dbReference type="Pfam" id="PF08387"/>
    </source>
</evidence>
<evidence type="ECO:0000313" key="5">
    <source>
        <dbReference type="Proteomes" id="UP000188268"/>
    </source>
</evidence>
<dbReference type="InterPro" id="IPR055411">
    <property type="entry name" value="LRR_FXL15/At3g58940/PEG3-like"/>
</dbReference>
<dbReference type="STRING" id="210143.A0A1R3H5H7"/>
<feature type="domain" description="F-box/LRR-repeat protein 15/At3g58940/PEG3-like LRR" evidence="3">
    <location>
        <begin position="142"/>
        <end position="282"/>
    </location>
</feature>
<dbReference type="Gramene" id="OMO65618">
    <property type="protein sequence ID" value="OMO65618"/>
    <property type="gene ID" value="CCACVL1_21468"/>
</dbReference>
<sequence length="510" mass="59224">MDDSVETSSGCKRQRVCEGEEEDRISSLPDSILIHILSFLPTIDAVRTVLVPRFRHLWRFLPTLTFDHSWYTNYDYPQGDIPCFHKKFLKFVRHVLSFHQNAIIDKFVLKLELNLRYSILEGLHLNGFNDYANRETRMASEVDSWIHFAMRKNVKVLDLDFVEAGYSNPTASYRLPSVVFRGKYLTQLELVACEIKLIGEIQLNCLKLLYLKDCVLNYEIEQIISGCSVLEKLSLIGCCSPSRLAFRNPSIKSLILYHEALYKERLEISCPSIETLNLAGAMEFVDFVDVSSILVSSTYFCFGLENSSDKYQKVVELLKMLSRGKIFRTCNWSILVFSEWQLTNQPDLLFGWKHLEFELHPTKWHQPGISCLLRTSPFLETLAMYIYTEPDQLSPPDKFKWMKSHNFDGENFWSSQEGTIDCLQNQLKTVKVYGYITEPYVFDIIEFLLKNAMVLEKLEISTEATFNPSHSALYCSHWKAEYTKEQQVEFAHKLFSLQRASSRAVIHFSP</sequence>
<keyword evidence="5" id="KW-1185">Reference proteome</keyword>
<dbReference type="InterPro" id="IPR053781">
    <property type="entry name" value="F-box_AtFBL13-like"/>
</dbReference>
<comment type="caution">
    <text evidence="4">The sequence shown here is derived from an EMBL/GenBank/DDBJ whole genome shotgun (WGS) entry which is preliminary data.</text>
</comment>
<dbReference type="SUPFAM" id="SSF52047">
    <property type="entry name" value="RNI-like"/>
    <property type="match status" value="1"/>
</dbReference>
<dbReference type="EMBL" id="AWWV01012614">
    <property type="protein sequence ID" value="OMO65618.1"/>
    <property type="molecule type" value="Genomic_DNA"/>
</dbReference>
<dbReference type="InterPro" id="IPR001810">
    <property type="entry name" value="F-box_dom"/>
</dbReference>
<dbReference type="PANTHER" id="PTHR31900">
    <property type="entry name" value="F-BOX/RNI SUPERFAMILY PROTEIN-RELATED"/>
    <property type="match status" value="1"/>
</dbReference>
<feature type="domain" description="FBD" evidence="2">
    <location>
        <begin position="418"/>
        <end position="460"/>
    </location>
</feature>